<reference evidence="8 9" key="1">
    <citation type="submission" date="2015-01" db="EMBL/GenBank/DDBJ databases">
        <title>Draft genome of the acidophilic iron oxidizer Acidithrix ferrooxidans strain Py-F3.</title>
        <authorList>
            <person name="Poehlein A."/>
            <person name="Eisen S."/>
            <person name="Schloemann M."/>
            <person name="Johnson B.D."/>
            <person name="Daniel R."/>
            <person name="Muehling M."/>
        </authorList>
    </citation>
    <scope>NUCLEOTIDE SEQUENCE [LARGE SCALE GENOMIC DNA]</scope>
    <source>
        <strain evidence="8 9">Py-F3</strain>
    </source>
</reference>
<keyword evidence="6 7" id="KW-0961">Cell wall biogenesis/degradation</keyword>
<feature type="active site" description="Proton donor/acceptor" evidence="7">
    <location>
        <position position="185"/>
    </location>
</feature>
<feature type="binding site" evidence="7">
    <location>
        <begin position="42"/>
        <end position="43"/>
    </location>
    <ligand>
        <name>substrate</name>
    </ligand>
</feature>
<dbReference type="NCBIfam" id="TIGR00067">
    <property type="entry name" value="glut_race"/>
    <property type="match status" value="1"/>
</dbReference>
<evidence type="ECO:0000313" key="9">
    <source>
        <dbReference type="Proteomes" id="UP000032360"/>
    </source>
</evidence>
<proteinExistence type="inferred from homology"/>
<dbReference type="InterPro" id="IPR001920">
    <property type="entry name" value="Asp/Glu_race"/>
</dbReference>
<dbReference type="RefSeq" id="WP_052605535.1">
    <property type="nucleotide sequence ID" value="NZ_JXYS01000059.1"/>
</dbReference>
<evidence type="ECO:0000256" key="4">
    <source>
        <dbReference type="ARBA" id="ARBA00022984"/>
    </source>
</evidence>
<protein>
    <recommendedName>
        <fullName evidence="2 7">Glutamate racemase</fullName>
        <ecNumber evidence="2 7">5.1.1.3</ecNumber>
    </recommendedName>
</protein>
<evidence type="ECO:0000256" key="1">
    <source>
        <dbReference type="ARBA" id="ARBA00001602"/>
    </source>
</evidence>
<feature type="binding site" evidence="7">
    <location>
        <begin position="186"/>
        <end position="187"/>
    </location>
    <ligand>
        <name>substrate</name>
    </ligand>
</feature>
<comment type="pathway">
    <text evidence="7">Cell wall biogenesis; peptidoglycan biosynthesis.</text>
</comment>
<dbReference type="PANTHER" id="PTHR21198">
    <property type="entry name" value="GLUTAMATE RACEMASE"/>
    <property type="match status" value="1"/>
</dbReference>
<feature type="binding site" evidence="7">
    <location>
        <begin position="10"/>
        <end position="11"/>
    </location>
    <ligand>
        <name>substrate</name>
    </ligand>
</feature>
<comment type="caution">
    <text evidence="8">The sequence shown here is derived from an EMBL/GenBank/DDBJ whole genome shotgun (WGS) entry which is preliminary data.</text>
</comment>
<sequence length="271" mass="29584">MQKRPVGIFDSGFGGLTVLKAIVDLMPYEDIVYFGDSARYPYGPKSKGEVTSFSLQIVKYLKDLYDVKMVVVACNTASAFALAELERAFDGPIVGMIEPGARSLVSSADGDSIGVIGTLGTISSGAYQERIAQLAPQKHLTCAATPGFVEFVERGEVNSEQLVVLAERLLRPIIDRKVESLLLGCTHYPFIARVISQVVGEETILVSSSEETAFQVRRDLIDGGIDEKDDSFGLIRCITSGDAQDFRRIGKLLLDIDFEDIISRSFESDNP</sequence>
<dbReference type="InterPro" id="IPR015942">
    <property type="entry name" value="Asp/Glu/hydantoin_racemase"/>
</dbReference>
<dbReference type="OrthoDB" id="9801055at2"/>
<keyword evidence="3 7" id="KW-0133">Cell shape</keyword>
<organism evidence="8 9">
    <name type="scientific">Acidithrix ferrooxidans</name>
    <dbReference type="NCBI Taxonomy" id="1280514"/>
    <lineage>
        <taxon>Bacteria</taxon>
        <taxon>Bacillati</taxon>
        <taxon>Actinomycetota</taxon>
        <taxon>Acidimicrobiia</taxon>
        <taxon>Acidimicrobiales</taxon>
        <taxon>Acidimicrobiaceae</taxon>
        <taxon>Acidithrix</taxon>
    </lineage>
</organism>
<comment type="catalytic activity">
    <reaction evidence="1 7">
        <text>L-glutamate = D-glutamate</text>
        <dbReference type="Rhea" id="RHEA:12813"/>
        <dbReference type="ChEBI" id="CHEBI:29985"/>
        <dbReference type="ChEBI" id="CHEBI:29986"/>
        <dbReference type="EC" id="5.1.1.3"/>
    </reaction>
</comment>
<comment type="function">
    <text evidence="7">Provides the (R)-glutamate required for cell wall biosynthesis.</text>
</comment>
<dbReference type="PROSITE" id="PS00924">
    <property type="entry name" value="ASP_GLU_RACEMASE_2"/>
    <property type="match status" value="1"/>
</dbReference>
<keyword evidence="4 7" id="KW-0573">Peptidoglycan synthesis</keyword>
<dbReference type="Gene3D" id="3.40.50.1860">
    <property type="match status" value="2"/>
</dbReference>
<evidence type="ECO:0000256" key="6">
    <source>
        <dbReference type="ARBA" id="ARBA00023316"/>
    </source>
</evidence>
<dbReference type="UniPathway" id="UPA00219"/>
<dbReference type="STRING" id="1280514.AXFE_18740"/>
<evidence type="ECO:0000256" key="5">
    <source>
        <dbReference type="ARBA" id="ARBA00023235"/>
    </source>
</evidence>
<dbReference type="EMBL" id="JXYS01000059">
    <property type="protein sequence ID" value="KJF17272.1"/>
    <property type="molecule type" value="Genomic_DNA"/>
</dbReference>
<dbReference type="InterPro" id="IPR033134">
    <property type="entry name" value="Asp/Glu_racemase_AS_2"/>
</dbReference>
<dbReference type="PANTHER" id="PTHR21198:SF2">
    <property type="entry name" value="GLUTAMATE RACEMASE"/>
    <property type="match status" value="1"/>
</dbReference>
<gene>
    <name evidence="7 8" type="primary">murI</name>
    <name evidence="8" type="ORF">AXFE_18740</name>
</gene>
<dbReference type="GO" id="GO:0009252">
    <property type="term" value="P:peptidoglycan biosynthetic process"/>
    <property type="evidence" value="ECO:0007669"/>
    <property type="project" value="UniProtKB-UniRule"/>
</dbReference>
<evidence type="ECO:0000256" key="7">
    <source>
        <dbReference type="HAMAP-Rule" id="MF_00258"/>
    </source>
</evidence>
<keyword evidence="5 7" id="KW-0413">Isomerase</keyword>
<dbReference type="Proteomes" id="UP000032360">
    <property type="component" value="Unassembled WGS sequence"/>
</dbReference>
<evidence type="ECO:0000313" key="8">
    <source>
        <dbReference type="EMBL" id="KJF17272.1"/>
    </source>
</evidence>
<dbReference type="GO" id="GO:0008360">
    <property type="term" value="P:regulation of cell shape"/>
    <property type="evidence" value="ECO:0007669"/>
    <property type="project" value="UniProtKB-KW"/>
</dbReference>
<dbReference type="GO" id="GO:0071555">
    <property type="term" value="P:cell wall organization"/>
    <property type="evidence" value="ECO:0007669"/>
    <property type="project" value="UniProtKB-KW"/>
</dbReference>
<name>A0A0D8HHK7_9ACTN</name>
<comment type="similarity">
    <text evidence="7">Belongs to the aspartate/glutamate racemases family.</text>
</comment>
<dbReference type="SUPFAM" id="SSF53681">
    <property type="entry name" value="Aspartate/glutamate racemase"/>
    <property type="match status" value="2"/>
</dbReference>
<dbReference type="AlphaFoldDB" id="A0A0D8HHK7"/>
<accession>A0A0D8HHK7</accession>
<dbReference type="InterPro" id="IPR004391">
    <property type="entry name" value="Glu_race"/>
</dbReference>
<dbReference type="Pfam" id="PF01177">
    <property type="entry name" value="Asp_Glu_race"/>
    <property type="match status" value="1"/>
</dbReference>
<feature type="binding site" evidence="7">
    <location>
        <begin position="75"/>
        <end position="76"/>
    </location>
    <ligand>
        <name>substrate</name>
    </ligand>
</feature>
<dbReference type="PATRIC" id="fig|1280514.3.peg.2465"/>
<dbReference type="HAMAP" id="MF_00258">
    <property type="entry name" value="Glu_racemase"/>
    <property type="match status" value="1"/>
</dbReference>
<dbReference type="InterPro" id="IPR018187">
    <property type="entry name" value="Asp/Glu_racemase_AS_1"/>
</dbReference>
<evidence type="ECO:0000256" key="2">
    <source>
        <dbReference type="ARBA" id="ARBA00013090"/>
    </source>
</evidence>
<evidence type="ECO:0000256" key="3">
    <source>
        <dbReference type="ARBA" id="ARBA00022960"/>
    </source>
</evidence>
<dbReference type="PROSITE" id="PS00923">
    <property type="entry name" value="ASP_GLU_RACEMASE_1"/>
    <property type="match status" value="1"/>
</dbReference>
<keyword evidence="9" id="KW-1185">Reference proteome</keyword>
<feature type="active site" description="Proton donor/acceptor" evidence="7">
    <location>
        <position position="74"/>
    </location>
</feature>
<dbReference type="EC" id="5.1.1.3" evidence="2 7"/>
<dbReference type="GO" id="GO:0008881">
    <property type="term" value="F:glutamate racemase activity"/>
    <property type="evidence" value="ECO:0007669"/>
    <property type="project" value="UniProtKB-UniRule"/>
</dbReference>
<dbReference type="FunFam" id="3.40.50.1860:FF:000001">
    <property type="entry name" value="Glutamate racemase"/>
    <property type="match status" value="1"/>
</dbReference>